<dbReference type="EMBL" id="BSEN01000012">
    <property type="protein sequence ID" value="GLJ77018.1"/>
    <property type="molecule type" value="Genomic_DNA"/>
</dbReference>
<keyword evidence="3" id="KW-1185">Reference proteome</keyword>
<organism evidence="2 3">
    <name type="scientific">Leifsonia poae</name>
    <dbReference type="NCBI Taxonomy" id="110933"/>
    <lineage>
        <taxon>Bacteria</taxon>
        <taxon>Bacillati</taxon>
        <taxon>Actinomycetota</taxon>
        <taxon>Actinomycetes</taxon>
        <taxon>Micrococcales</taxon>
        <taxon>Microbacteriaceae</taxon>
        <taxon>Leifsonia</taxon>
    </lineage>
</organism>
<evidence type="ECO:0000313" key="2">
    <source>
        <dbReference type="EMBL" id="GLJ77018.1"/>
    </source>
</evidence>
<dbReference type="AlphaFoldDB" id="A0A9W6HC19"/>
<accession>A0A9W6HC19</accession>
<feature type="transmembrane region" description="Helical" evidence="1">
    <location>
        <begin position="12"/>
        <end position="33"/>
    </location>
</feature>
<keyword evidence="1" id="KW-0812">Transmembrane</keyword>
<feature type="transmembrane region" description="Helical" evidence="1">
    <location>
        <begin position="107"/>
        <end position="130"/>
    </location>
</feature>
<evidence type="ECO:0000256" key="1">
    <source>
        <dbReference type="SAM" id="Phobius"/>
    </source>
</evidence>
<feature type="transmembrane region" description="Helical" evidence="1">
    <location>
        <begin position="136"/>
        <end position="156"/>
    </location>
</feature>
<name>A0A9W6HC19_9MICO</name>
<dbReference type="Proteomes" id="UP001142372">
    <property type="component" value="Unassembled WGS sequence"/>
</dbReference>
<proteinExistence type="predicted"/>
<reference evidence="2" key="2">
    <citation type="submission" date="2023-01" db="EMBL/GenBank/DDBJ databases">
        <authorList>
            <person name="Sun Q."/>
            <person name="Evtushenko L."/>
        </authorList>
    </citation>
    <scope>NUCLEOTIDE SEQUENCE</scope>
    <source>
        <strain evidence="2">VKM Ac-1401</strain>
    </source>
</reference>
<protein>
    <submittedName>
        <fullName evidence="2">Uncharacterized protein</fullName>
    </submittedName>
</protein>
<keyword evidence="1" id="KW-1133">Transmembrane helix</keyword>
<sequence>MDVTLLALLQGVGAVALAVVAFAGALTWPSLIAPIQGMRTDRSRLLTFCGLGLVLLIATVPLYLAPGLLLRDQLGFALVFPVAATWLIAAAALLLRGLLATGVTRVVSYAYAIVSIAGLFAGIVSGLFAQHRIADTITPTGAFLLALSAVTATIVWSKTDSPAVRPV</sequence>
<keyword evidence="1" id="KW-0472">Membrane</keyword>
<comment type="caution">
    <text evidence="2">The sequence shown here is derived from an EMBL/GenBank/DDBJ whole genome shotgun (WGS) entry which is preliminary data.</text>
</comment>
<dbReference type="RefSeq" id="WP_271177665.1">
    <property type="nucleotide sequence ID" value="NZ_BAAAJO010000002.1"/>
</dbReference>
<gene>
    <name evidence="2" type="ORF">GCM10017584_25920</name>
</gene>
<feature type="transmembrane region" description="Helical" evidence="1">
    <location>
        <begin position="76"/>
        <end position="95"/>
    </location>
</feature>
<evidence type="ECO:0000313" key="3">
    <source>
        <dbReference type="Proteomes" id="UP001142372"/>
    </source>
</evidence>
<reference evidence="2" key="1">
    <citation type="journal article" date="2014" name="Int. J. Syst. Evol. Microbiol.">
        <title>Complete genome sequence of Corynebacterium casei LMG S-19264T (=DSM 44701T), isolated from a smear-ripened cheese.</title>
        <authorList>
            <consortium name="US DOE Joint Genome Institute (JGI-PGF)"/>
            <person name="Walter F."/>
            <person name="Albersmeier A."/>
            <person name="Kalinowski J."/>
            <person name="Ruckert C."/>
        </authorList>
    </citation>
    <scope>NUCLEOTIDE SEQUENCE</scope>
    <source>
        <strain evidence="2">VKM Ac-1401</strain>
    </source>
</reference>
<feature type="transmembrane region" description="Helical" evidence="1">
    <location>
        <begin position="45"/>
        <end position="64"/>
    </location>
</feature>